<dbReference type="Gene3D" id="2.30.30.40">
    <property type="entry name" value="SH3 Domains"/>
    <property type="match status" value="1"/>
</dbReference>
<reference evidence="3 4" key="1">
    <citation type="submission" date="2013-07" db="EMBL/GenBank/DDBJ databases">
        <title>Comparative Genomic and Metabolomic Analysis of Twelve Strains of Pseudoalteromonas luteoviolacea.</title>
        <authorList>
            <person name="Vynne N.G."/>
            <person name="Mansson M."/>
            <person name="Gram L."/>
        </authorList>
    </citation>
    <scope>NUCLEOTIDE SEQUENCE [LARGE SCALE GENOMIC DNA]</scope>
    <source>
        <strain evidence="3 4">S4060-1</strain>
    </source>
</reference>
<dbReference type="InterPro" id="IPR039315">
    <property type="entry name" value="CheW"/>
</dbReference>
<dbReference type="GO" id="GO:0005829">
    <property type="term" value="C:cytosol"/>
    <property type="evidence" value="ECO:0007669"/>
    <property type="project" value="TreeGrafter"/>
</dbReference>
<dbReference type="InterPro" id="IPR002545">
    <property type="entry name" value="CheW-lke_dom"/>
</dbReference>
<dbReference type="InterPro" id="IPR036061">
    <property type="entry name" value="CheW-like_dom_sf"/>
</dbReference>
<gene>
    <name evidence="3" type="ORF">N478_05990</name>
</gene>
<organism evidence="3 4">
    <name type="scientific">Pseudoalteromonas luteoviolacea S4060-1</name>
    <dbReference type="NCBI Taxonomy" id="1365257"/>
    <lineage>
        <taxon>Bacteria</taxon>
        <taxon>Pseudomonadati</taxon>
        <taxon>Pseudomonadota</taxon>
        <taxon>Gammaproteobacteria</taxon>
        <taxon>Alteromonadales</taxon>
        <taxon>Pseudoalteromonadaceae</taxon>
        <taxon>Pseudoalteromonas</taxon>
    </lineage>
</organism>
<dbReference type="GO" id="GO:0007165">
    <property type="term" value="P:signal transduction"/>
    <property type="evidence" value="ECO:0007669"/>
    <property type="project" value="InterPro"/>
</dbReference>
<proteinExistence type="predicted"/>
<evidence type="ECO:0000256" key="1">
    <source>
        <dbReference type="SAM" id="MobiDB-lite"/>
    </source>
</evidence>
<protein>
    <recommendedName>
        <fullName evidence="2">CheW-like domain-containing protein</fullName>
    </recommendedName>
</protein>
<evidence type="ECO:0000313" key="4">
    <source>
        <dbReference type="Proteomes" id="UP000076661"/>
    </source>
</evidence>
<dbReference type="Pfam" id="PF01584">
    <property type="entry name" value="CheW"/>
    <property type="match status" value="1"/>
</dbReference>
<dbReference type="GO" id="GO:0006935">
    <property type="term" value="P:chemotaxis"/>
    <property type="evidence" value="ECO:0007669"/>
    <property type="project" value="InterPro"/>
</dbReference>
<accession>A0A162ALU3</accession>
<feature type="domain" description="CheW-like" evidence="2">
    <location>
        <begin position="13"/>
        <end position="157"/>
    </location>
</feature>
<dbReference type="SMART" id="SM00260">
    <property type="entry name" value="CheW"/>
    <property type="match status" value="1"/>
</dbReference>
<evidence type="ECO:0000313" key="3">
    <source>
        <dbReference type="EMBL" id="KZN61618.1"/>
    </source>
</evidence>
<dbReference type="AlphaFoldDB" id="A0A162ALU3"/>
<dbReference type="PANTHER" id="PTHR22617:SF41">
    <property type="entry name" value="CHEMOTAXIS SIGNAL TRANSDUCTION SYSTEM ADAPTOR PROTEIN CHEW"/>
    <property type="match status" value="1"/>
</dbReference>
<sequence length="202" mass="22599">MTDQTTQNSFVDKDKYLAFELNHATYSINISLVKEIMEYVEVDPIPMAPDFIIGAINLRGEVIPVFDLSLRLGKQPQALTNRTCIIIAECLFNEQQITIGLKVDIVTKVLDISSADIDKVPSIGGQFHSRFVLGLAKLPDKLMTILDISKILTLDDMKLIEDLNNAELSEETDQDISDSDKDEDESTHDNACENDEAEVNHE</sequence>
<dbReference type="RefSeq" id="WP_063382705.1">
    <property type="nucleotide sequence ID" value="NZ_AUXX01000045.1"/>
</dbReference>
<comment type="caution">
    <text evidence="3">The sequence shown here is derived from an EMBL/GenBank/DDBJ whole genome shotgun (WGS) entry which is preliminary data.</text>
</comment>
<evidence type="ECO:0000259" key="2">
    <source>
        <dbReference type="PROSITE" id="PS50851"/>
    </source>
</evidence>
<feature type="compositionally biased region" description="Acidic residues" evidence="1">
    <location>
        <begin position="168"/>
        <end position="202"/>
    </location>
</feature>
<dbReference type="SUPFAM" id="SSF50341">
    <property type="entry name" value="CheW-like"/>
    <property type="match status" value="1"/>
</dbReference>
<dbReference type="PATRIC" id="fig|1365257.3.peg.4515"/>
<name>A0A162ALU3_9GAMM</name>
<feature type="region of interest" description="Disordered" evidence="1">
    <location>
        <begin position="165"/>
        <end position="202"/>
    </location>
</feature>
<dbReference type="Gene3D" id="2.40.50.180">
    <property type="entry name" value="CheA-289, Domain 4"/>
    <property type="match status" value="1"/>
</dbReference>
<dbReference type="Proteomes" id="UP000076661">
    <property type="component" value="Unassembled WGS sequence"/>
</dbReference>
<dbReference type="PANTHER" id="PTHR22617">
    <property type="entry name" value="CHEMOTAXIS SENSOR HISTIDINE KINASE-RELATED"/>
    <property type="match status" value="1"/>
</dbReference>
<dbReference type="PROSITE" id="PS50851">
    <property type="entry name" value="CHEW"/>
    <property type="match status" value="1"/>
</dbReference>
<dbReference type="EMBL" id="AUXX01000045">
    <property type="protein sequence ID" value="KZN61618.1"/>
    <property type="molecule type" value="Genomic_DNA"/>
</dbReference>